<accession>A0A5J4W1Q1</accession>
<sequence>MSPPASIFHSLSSVPSPILLYRPSYLLQMNQIELGNDKENINTDTFTQPKLYQSDETSASSETFASALSLAASHPTQMSNIRVSLIPHCPQIQQTLKTTCY</sequence>
<dbReference type="AlphaFoldDB" id="A0A5J4W1Q1"/>
<proteinExistence type="predicted"/>
<reference evidence="1 2" key="1">
    <citation type="submission" date="2019-03" db="EMBL/GenBank/DDBJ databases">
        <title>Single cell metagenomics reveals metabolic interactions within the superorganism composed of flagellate Streblomastix strix and complex community of Bacteroidetes bacteria on its surface.</title>
        <authorList>
            <person name="Treitli S.C."/>
            <person name="Kolisko M."/>
            <person name="Husnik F."/>
            <person name="Keeling P."/>
            <person name="Hampl V."/>
        </authorList>
    </citation>
    <scope>NUCLEOTIDE SEQUENCE [LARGE SCALE GENOMIC DNA]</scope>
    <source>
        <strain evidence="1">ST1C</strain>
    </source>
</reference>
<name>A0A5J4W1Q1_9EUKA</name>
<comment type="caution">
    <text evidence="1">The sequence shown here is derived from an EMBL/GenBank/DDBJ whole genome shotgun (WGS) entry which is preliminary data.</text>
</comment>
<gene>
    <name evidence="1" type="ORF">EZS28_015657</name>
</gene>
<evidence type="ECO:0000313" key="1">
    <source>
        <dbReference type="EMBL" id="KAA6388817.1"/>
    </source>
</evidence>
<dbReference type="Proteomes" id="UP000324800">
    <property type="component" value="Unassembled WGS sequence"/>
</dbReference>
<dbReference type="EMBL" id="SNRW01003838">
    <property type="protein sequence ID" value="KAA6388817.1"/>
    <property type="molecule type" value="Genomic_DNA"/>
</dbReference>
<organism evidence="1 2">
    <name type="scientific">Streblomastix strix</name>
    <dbReference type="NCBI Taxonomy" id="222440"/>
    <lineage>
        <taxon>Eukaryota</taxon>
        <taxon>Metamonada</taxon>
        <taxon>Preaxostyla</taxon>
        <taxon>Oxymonadida</taxon>
        <taxon>Streblomastigidae</taxon>
        <taxon>Streblomastix</taxon>
    </lineage>
</organism>
<evidence type="ECO:0000313" key="2">
    <source>
        <dbReference type="Proteomes" id="UP000324800"/>
    </source>
</evidence>
<protein>
    <submittedName>
        <fullName evidence="1">Uncharacterized protein</fullName>
    </submittedName>
</protein>